<evidence type="ECO:0000256" key="9">
    <source>
        <dbReference type="ARBA" id="ARBA00048988"/>
    </source>
</evidence>
<dbReference type="InterPro" id="IPR000212">
    <property type="entry name" value="DNA_helicase_UvrD/REP"/>
</dbReference>
<proteinExistence type="inferred from homology"/>
<dbReference type="PANTHER" id="PTHR11070:SF63">
    <property type="entry name" value="DNA HELICASE IV"/>
    <property type="match status" value="1"/>
</dbReference>
<keyword evidence="5 10" id="KW-0067">ATP-binding</keyword>
<dbReference type="GO" id="GO:0005524">
    <property type="term" value="F:ATP binding"/>
    <property type="evidence" value="ECO:0007669"/>
    <property type="project" value="UniProtKB-UniRule"/>
</dbReference>
<keyword evidence="6" id="KW-0413">Isomerase</keyword>
<dbReference type="InterPro" id="IPR027417">
    <property type="entry name" value="P-loop_NTPase"/>
</dbReference>
<comment type="caution">
    <text evidence="12">The sequence shown here is derived from an EMBL/GenBank/DDBJ whole genome shotgun (WGS) entry which is preliminary data.</text>
</comment>
<protein>
    <recommendedName>
        <fullName evidence="8">DNA 3'-5' helicase</fullName>
        <ecNumber evidence="8">5.6.2.4</ecNumber>
    </recommendedName>
</protein>
<dbReference type="Pfam" id="PF00580">
    <property type="entry name" value="UvrD-helicase"/>
    <property type="match status" value="1"/>
</dbReference>
<accession>A0A9D1CZJ4</accession>
<keyword evidence="2 10" id="KW-0547">Nucleotide-binding</keyword>
<dbReference type="InterPro" id="IPR014016">
    <property type="entry name" value="UvrD-like_ATP-bd"/>
</dbReference>
<dbReference type="GO" id="GO:0000725">
    <property type="term" value="P:recombinational repair"/>
    <property type="evidence" value="ECO:0007669"/>
    <property type="project" value="TreeGrafter"/>
</dbReference>
<dbReference type="Gene3D" id="1.10.10.160">
    <property type="match status" value="1"/>
</dbReference>
<dbReference type="GO" id="GO:0003677">
    <property type="term" value="F:DNA binding"/>
    <property type="evidence" value="ECO:0007669"/>
    <property type="project" value="InterPro"/>
</dbReference>
<evidence type="ECO:0000313" key="12">
    <source>
        <dbReference type="EMBL" id="HIQ91260.1"/>
    </source>
</evidence>
<name>A0A9D1CZJ4_9FIRM</name>
<evidence type="ECO:0000313" key="13">
    <source>
        <dbReference type="Proteomes" id="UP000886786"/>
    </source>
</evidence>
<dbReference type="InterPro" id="IPR013986">
    <property type="entry name" value="DExx_box_DNA_helicase_dom_sf"/>
</dbReference>
<comment type="catalytic activity">
    <reaction evidence="9">
        <text>ATP + H2O = ADP + phosphate + H(+)</text>
        <dbReference type="Rhea" id="RHEA:13065"/>
        <dbReference type="ChEBI" id="CHEBI:15377"/>
        <dbReference type="ChEBI" id="CHEBI:15378"/>
        <dbReference type="ChEBI" id="CHEBI:30616"/>
        <dbReference type="ChEBI" id="CHEBI:43474"/>
        <dbReference type="ChEBI" id="CHEBI:456216"/>
        <dbReference type="EC" id="5.6.2.4"/>
    </reaction>
</comment>
<comment type="similarity">
    <text evidence="1">Belongs to the helicase family. UvrD subfamily.</text>
</comment>
<evidence type="ECO:0000256" key="4">
    <source>
        <dbReference type="ARBA" id="ARBA00022806"/>
    </source>
</evidence>
<dbReference type="EC" id="5.6.2.4" evidence="8"/>
<dbReference type="GO" id="GO:0043138">
    <property type="term" value="F:3'-5' DNA helicase activity"/>
    <property type="evidence" value="ECO:0007669"/>
    <property type="project" value="UniProtKB-EC"/>
</dbReference>
<dbReference type="AlphaFoldDB" id="A0A9D1CZJ4"/>
<dbReference type="SUPFAM" id="SSF52540">
    <property type="entry name" value="P-loop containing nucleoside triphosphate hydrolases"/>
    <property type="match status" value="1"/>
</dbReference>
<dbReference type="EMBL" id="DVFV01000111">
    <property type="protein sequence ID" value="HIQ91260.1"/>
    <property type="molecule type" value="Genomic_DNA"/>
</dbReference>
<dbReference type="PROSITE" id="PS51198">
    <property type="entry name" value="UVRD_HELICASE_ATP_BIND"/>
    <property type="match status" value="1"/>
</dbReference>
<dbReference type="InterPro" id="IPR014017">
    <property type="entry name" value="DNA_helicase_UvrD-like_C"/>
</dbReference>
<dbReference type="Proteomes" id="UP000886786">
    <property type="component" value="Unassembled WGS sequence"/>
</dbReference>
<evidence type="ECO:0000256" key="6">
    <source>
        <dbReference type="ARBA" id="ARBA00023235"/>
    </source>
</evidence>
<dbReference type="CDD" id="cd17932">
    <property type="entry name" value="DEXQc_UvrD"/>
    <property type="match status" value="1"/>
</dbReference>
<evidence type="ECO:0000256" key="10">
    <source>
        <dbReference type="PROSITE-ProRule" id="PRU00560"/>
    </source>
</evidence>
<keyword evidence="4 10" id="KW-0347">Helicase</keyword>
<keyword evidence="3 10" id="KW-0378">Hydrolase</keyword>
<feature type="domain" description="UvrD-like helicase ATP-binding" evidence="11">
    <location>
        <begin position="11"/>
        <end position="301"/>
    </location>
</feature>
<dbReference type="GO" id="GO:0016787">
    <property type="term" value="F:hydrolase activity"/>
    <property type="evidence" value="ECO:0007669"/>
    <property type="project" value="UniProtKB-UniRule"/>
</dbReference>
<comment type="catalytic activity">
    <reaction evidence="7">
        <text>Couples ATP hydrolysis with the unwinding of duplex DNA by translocating in the 3'-5' direction.</text>
        <dbReference type="EC" id="5.6.2.4"/>
    </reaction>
</comment>
<dbReference type="Gene3D" id="3.40.50.300">
    <property type="entry name" value="P-loop containing nucleotide triphosphate hydrolases"/>
    <property type="match status" value="2"/>
</dbReference>
<dbReference type="Pfam" id="PF13361">
    <property type="entry name" value="UvrD_C"/>
    <property type="match status" value="1"/>
</dbReference>
<reference evidence="12" key="1">
    <citation type="submission" date="2020-10" db="EMBL/GenBank/DDBJ databases">
        <authorList>
            <person name="Gilroy R."/>
        </authorList>
    </citation>
    <scope>NUCLEOTIDE SEQUENCE</scope>
    <source>
        <strain evidence="12">CHK147-3167</strain>
    </source>
</reference>
<evidence type="ECO:0000256" key="1">
    <source>
        <dbReference type="ARBA" id="ARBA00009922"/>
    </source>
</evidence>
<dbReference type="GO" id="GO:0005829">
    <property type="term" value="C:cytosol"/>
    <property type="evidence" value="ECO:0007669"/>
    <property type="project" value="TreeGrafter"/>
</dbReference>
<evidence type="ECO:0000256" key="5">
    <source>
        <dbReference type="ARBA" id="ARBA00022840"/>
    </source>
</evidence>
<evidence type="ECO:0000259" key="11">
    <source>
        <dbReference type="PROSITE" id="PS51198"/>
    </source>
</evidence>
<reference evidence="12" key="2">
    <citation type="journal article" date="2021" name="PeerJ">
        <title>Extensive microbial diversity within the chicken gut microbiome revealed by metagenomics and culture.</title>
        <authorList>
            <person name="Gilroy R."/>
            <person name="Ravi A."/>
            <person name="Getino M."/>
            <person name="Pursley I."/>
            <person name="Horton D.L."/>
            <person name="Alikhan N.F."/>
            <person name="Baker D."/>
            <person name="Gharbi K."/>
            <person name="Hall N."/>
            <person name="Watson M."/>
            <person name="Adriaenssens E.M."/>
            <person name="Foster-Nyarko E."/>
            <person name="Jarju S."/>
            <person name="Secka A."/>
            <person name="Antonio M."/>
            <person name="Oren A."/>
            <person name="Chaudhuri R.R."/>
            <person name="La Ragione R."/>
            <person name="Hildebrand F."/>
            <person name="Pallen M.J."/>
        </authorList>
    </citation>
    <scope>NUCLEOTIDE SEQUENCE</scope>
    <source>
        <strain evidence="12">CHK147-3167</strain>
    </source>
</reference>
<evidence type="ECO:0000256" key="2">
    <source>
        <dbReference type="ARBA" id="ARBA00022741"/>
    </source>
</evidence>
<feature type="binding site" evidence="10">
    <location>
        <begin position="32"/>
        <end position="39"/>
    </location>
    <ligand>
        <name>ATP</name>
        <dbReference type="ChEBI" id="CHEBI:30616"/>
    </ligand>
</feature>
<dbReference type="PANTHER" id="PTHR11070">
    <property type="entry name" value="UVRD / RECB / PCRA DNA HELICASE FAMILY MEMBER"/>
    <property type="match status" value="1"/>
</dbReference>
<evidence type="ECO:0000256" key="7">
    <source>
        <dbReference type="ARBA" id="ARBA00034617"/>
    </source>
</evidence>
<sequence>MTKLTIKVGSTVLDKYQLKAIKSKSQNLLVIAGAGSGKTLTIIGKIKYLLGKGIFPNEILCLTYTKAAATSLENKLKKENINLKVHTFHSLGYSLLKNKYDLNLTSDQTLNKIIDSKLSTIHLNDYFYKKITNKNQNYYKAKLKETLNRFITLFKTNNYKISDFQKFRKQNHQNHDYYEYSKHDNFLSLARTTLLNYQKYLTNHGEIDFSDMINLAIKIIAKTNNLNYKYIIIDEYQDTSLSKCELVQELIKKTKAKLMVVGDDWQSIYSFTGSNLSIFTNFKSYFPKSKRINLKNTYRNSQELLTMTSKFIQKNPYQLPKKLLSHKKSKYPIKILYYQDTLLELWPYILNQTQNSKVYVLGRNNKDQNQIPYLPKNMEYLTIHKSKGLEAEKVVVINLEDKYDSLPNKMVDHEFLEYVTSKTDDFPYAEERRLFYVALTRTQSDVYLLVKKDNPSPFITELIRTFPNRIKIIDPKNN</sequence>
<evidence type="ECO:0000256" key="8">
    <source>
        <dbReference type="ARBA" id="ARBA00034808"/>
    </source>
</evidence>
<organism evidence="12 13">
    <name type="scientific">Candidatus Coprosoma intestinipullorum</name>
    <dbReference type="NCBI Taxonomy" id="2840752"/>
    <lineage>
        <taxon>Bacteria</taxon>
        <taxon>Bacillati</taxon>
        <taxon>Bacillota</taxon>
        <taxon>Bacillota incertae sedis</taxon>
        <taxon>Candidatus Coprosoma</taxon>
    </lineage>
</organism>
<evidence type="ECO:0000256" key="3">
    <source>
        <dbReference type="ARBA" id="ARBA00022801"/>
    </source>
</evidence>
<gene>
    <name evidence="12" type="ORF">IAB27_06550</name>
</gene>